<accession>X1CFX0</accession>
<dbReference type="AlphaFoldDB" id="X1CFX0"/>
<protein>
    <submittedName>
        <fullName evidence="1">Uncharacterized protein</fullName>
    </submittedName>
</protein>
<comment type="caution">
    <text evidence="1">The sequence shown here is derived from an EMBL/GenBank/DDBJ whole genome shotgun (WGS) entry which is preliminary data.</text>
</comment>
<sequence>YNLSKLVHEINYHDEIEKVDLNTSNLNKLLRFERSLKEYLLDDKKFKEFKKGRIFKEYIKFIKFIPAFQHFGMEQFFLYFRSIESRLYS</sequence>
<dbReference type="EMBL" id="BART01037394">
    <property type="protein sequence ID" value="GAH07206.1"/>
    <property type="molecule type" value="Genomic_DNA"/>
</dbReference>
<feature type="non-terminal residue" evidence="1">
    <location>
        <position position="1"/>
    </location>
</feature>
<gene>
    <name evidence="1" type="ORF">S01H4_62587</name>
</gene>
<organism evidence="1">
    <name type="scientific">marine sediment metagenome</name>
    <dbReference type="NCBI Taxonomy" id="412755"/>
    <lineage>
        <taxon>unclassified sequences</taxon>
        <taxon>metagenomes</taxon>
        <taxon>ecological metagenomes</taxon>
    </lineage>
</organism>
<proteinExistence type="predicted"/>
<name>X1CFX0_9ZZZZ</name>
<evidence type="ECO:0000313" key="1">
    <source>
        <dbReference type="EMBL" id="GAH07206.1"/>
    </source>
</evidence>
<reference evidence="1" key="1">
    <citation type="journal article" date="2014" name="Front. Microbiol.">
        <title>High frequency of phylogenetically diverse reductive dehalogenase-homologous genes in deep subseafloor sedimentary metagenomes.</title>
        <authorList>
            <person name="Kawai M."/>
            <person name="Futagami T."/>
            <person name="Toyoda A."/>
            <person name="Takaki Y."/>
            <person name="Nishi S."/>
            <person name="Hori S."/>
            <person name="Arai W."/>
            <person name="Tsubouchi T."/>
            <person name="Morono Y."/>
            <person name="Uchiyama I."/>
            <person name="Ito T."/>
            <person name="Fujiyama A."/>
            <person name="Inagaki F."/>
            <person name="Takami H."/>
        </authorList>
    </citation>
    <scope>NUCLEOTIDE SEQUENCE</scope>
    <source>
        <strain evidence="1">Expedition CK06-06</strain>
    </source>
</reference>